<evidence type="ECO:0000256" key="8">
    <source>
        <dbReference type="SAM" id="Phobius"/>
    </source>
</evidence>
<feature type="compositionally biased region" description="Pro residues" evidence="7">
    <location>
        <begin position="971"/>
        <end position="984"/>
    </location>
</feature>
<feature type="domain" description="CSC1/OSCA1-like N-terminal transmembrane" evidence="10">
    <location>
        <begin position="10"/>
        <end position="203"/>
    </location>
</feature>
<feature type="transmembrane region" description="Helical" evidence="8">
    <location>
        <begin position="641"/>
        <end position="662"/>
    </location>
</feature>
<dbReference type="PANTHER" id="PTHR13018:SF5">
    <property type="entry name" value="RE44586P"/>
    <property type="match status" value="1"/>
</dbReference>
<accession>A0A061S9Q7</accession>
<comment type="subcellular location">
    <subcellularLocation>
        <location evidence="1">Membrane</location>
        <topology evidence="1">Multi-pass membrane protein</topology>
    </subcellularLocation>
</comment>
<dbReference type="AlphaFoldDB" id="A0A061S9Q7"/>
<feature type="transmembrane region" description="Helical" evidence="8">
    <location>
        <begin position="799"/>
        <end position="821"/>
    </location>
</feature>
<feature type="transmembrane region" description="Helical" evidence="8">
    <location>
        <begin position="773"/>
        <end position="793"/>
    </location>
</feature>
<feature type="transmembrane region" description="Helical" evidence="8">
    <location>
        <begin position="183"/>
        <end position="202"/>
    </location>
</feature>
<name>A0A061S9Q7_9CHLO</name>
<dbReference type="Pfam" id="PF14703">
    <property type="entry name" value="PHM7_cyt"/>
    <property type="match status" value="1"/>
</dbReference>
<feature type="region of interest" description="Disordered" evidence="7">
    <location>
        <begin position="303"/>
        <end position="334"/>
    </location>
</feature>
<dbReference type="GO" id="GO:0005886">
    <property type="term" value="C:plasma membrane"/>
    <property type="evidence" value="ECO:0007669"/>
    <property type="project" value="TreeGrafter"/>
</dbReference>
<feature type="region of interest" description="Disordered" evidence="7">
    <location>
        <begin position="373"/>
        <end position="400"/>
    </location>
</feature>
<feature type="compositionally biased region" description="Low complexity" evidence="7">
    <location>
        <begin position="321"/>
        <end position="331"/>
    </location>
</feature>
<evidence type="ECO:0000256" key="5">
    <source>
        <dbReference type="ARBA" id="ARBA00022989"/>
    </source>
</evidence>
<dbReference type="InterPro" id="IPR003864">
    <property type="entry name" value="CSC1/OSCA1-like_7TM"/>
</dbReference>
<evidence type="ECO:0000256" key="1">
    <source>
        <dbReference type="ARBA" id="ARBA00004141"/>
    </source>
</evidence>
<feature type="region of interest" description="Disordered" evidence="7">
    <location>
        <begin position="960"/>
        <end position="1083"/>
    </location>
</feature>
<keyword evidence="4 8" id="KW-0812">Transmembrane</keyword>
<organism evidence="12">
    <name type="scientific">Tetraselmis sp. GSL018</name>
    <dbReference type="NCBI Taxonomy" id="582737"/>
    <lineage>
        <taxon>Eukaryota</taxon>
        <taxon>Viridiplantae</taxon>
        <taxon>Chlorophyta</taxon>
        <taxon>core chlorophytes</taxon>
        <taxon>Chlorodendrophyceae</taxon>
        <taxon>Chlorodendrales</taxon>
        <taxon>Chlorodendraceae</taxon>
        <taxon>Tetraselmis</taxon>
    </lineage>
</organism>
<evidence type="ECO:0000256" key="6">
    <source>
        <dbReference type="ARBA" id="ARBA00023136"/>
    </source>
</evidence>
<protein>
    <submittedName>
        <fullName evidence="12">Erd4-related membrane protein</fullName>
    </submittedName>
</protein>
<sequence length="1083" mass="117774">MADAKAWFGTFGVHVGVFGGVSLLFGYLRRHALFRRFYAAKRYVQNSKRRKPTKLPHGFFSWLMPLAHYDESDIAEIAGVDALTYLRLLWFGVELFLVITILTAFVIIPVNIAGGAIPDEDLRPASGPPAPPPPPPPPSAPPPPVPSGPGYTCRYDPVRTVSVPKGNLNRITMSNIKPGSDLLWAHLVVCVFLVFYTLRLLWRYNLKCVVARLAYLGTVEPGAEANTVLVQDIPGLRTGSLLDTAMRLVQGPLRSLTPKKASQALEARIAQVFGVGAGLKVPRTRKARETWALDESSRFGSSVADECVTPSAGEEPFFTPSSRSRNLSWSSKGDEDALSLHKGKAASKDGGPVDLPQVVIMLDGKEYSFSTAEAAGAGPSNLEPGSEPRDSEATTDAAPVSPQIDFSDLRRLEKDLAAWPHAWEYLQKHSVEEMVLKYFQDIYGDDVACVNVIPRQQELFPLINKYKATAQKLEDLLNDYSYALKRKLKLKIKTIKVSGAWALAHFGQEAAKVEAIVYYMVLLQDLVNQIKERQATADATAEPAAFVTFRSRVAQTIASTALQDHDTTAWTVGPAPGPSEIVWSNIGMRSWLRSFRSLLVIGAYLSLMLFYGGPVAAIQAWLSSSVLPFVPELFQALIPGIVLKLFLMILPTVLGFLALIRGAQCQSRVQWEMVQWYFPFQVVVVFVFQLFGQLAENLLQLTEIISSNPTVVFELLAAYAPAQAWFFSSYVLVQGLSGRALQILNPVPLVIFWLKSSTAVTANAKARVLNSIFFQYGAFIPYDTINIMLGLVFAVQNPIIPFVVLIYFVTGAFVARYNLLYVYSEQFQSGGSVWPTVVAQILSSLLVFEVFMVGMFSLFQKLPCAIIMLLTIFVTIGFWVQIVGAFSRPQRVMSMKAAANMDKENGVLEISAETLQRVYQPSVMRDFEGGHQLLMGEARKMLDRISSDRGYQQLKALKEIPDPDAEASGTPPRPPYVPPAPSLTPPGAAAPDQAGTGEGAAPAADQQPGGGEPPAGGPAPAGAEEAPSVAPKGEGEPPAEGPAPAGAEEPPPDAEGEASERHEPAEDSGQPQARAAEEPGAEG</sequence>
<evidence type="ECO:0000259" key="10">
    <source>
        <dbReference type="Pfam" id="PF13967"/>
    </source>
</evidence>
<dbReference type="InterPro" id="IPR027815">
    <property type="entry name" value="CSC1/OSCA1-like_cyt"/>
</dbReference>
<feature type="compositionally biased region" description="Low complexity" evidence="7">
    <location>
        <begin position="1018"/>
        <end position="1048"/>
    </location>
</feature>
<dbReference type="Pfam" id="PF13967">
    <property type="entry name" value="RSN1_TM"/>
    <property type="match status" value="1"/>
</dbReference>
<comment type="similarity">
    <text evidence="2">Belongs to the CSC1 (TC 1.A.17) family.</text>
</comment>
<feature type="domain" description="CSC1/OSCA1-like 7TM region" evidence="9">
    <location>
        <begin position="626"/>
        <end position="856"/>
    </location>
</feature>
<feature type="transmembrane region" description="Helical" evidence="8">
    <location>
        <begin position="865"/>
        <end position="886"/>
    </location>
</feature>
<proteinExistence type="inferred from homology"/>
<dbReference type="GO" id="GO:0005227">
    <property type="term" value="F:calcium-activated cation channel activity"/>
    <property type="evidence" value="ECO:0007669"/>
    <property type="project" value="InterPro"/>
</dbReference>
<feature type="transmembrane region" description="Helical" evidence="8">
    <location>
        <begin position="95"/>
        <end position="117"/>
    </location>
</feature>
<feature type="domain" description="CSC1/OSCA1-like cytosolic" evidence="11">
    <location>
        <begin position="432"/>
        <end position="585"/>
    </location>
</feature>
<feature type="compositionally biased region" description="Pro residues" evidence="7">
    <location>
        <begin position="126"/>
        <end position="147"/>
    </location>
</feature>
<evidence type="ECO:0000256" key="4">
    <source>
        <dbReference type="ARBA" id="ARBA00022692"/>
    </source>
</evidence>
<feature type="region of interest" description="Disordered" evidence="7">
    <location>
        <begin position="121"/>
        <end position="149"/>
    </location>
</feature>
<keyword evidence="5 8" id="KW-1133">Transmembrane helix</keyword>
<evidence type="ECO:0000259" key="11">
    <source>
        <dbReference type="Pfam" id="PF14703"/>
    </source>
</evidence>
<evidence type="ECO:0000259" key="9">
    <source>
        <dbReference type="Pfam" id="PF02714"/>
    </source>
</evidence>
<keyword evidence="3" id="KW-0813">Transport</keyword>
<evidence type="ECO:0000256" key="3">
    <source>
        <dbReference type="ARBA" id="ARBA00022448"/>
    </source>
</evidence>
<evidence type="ECO:0000313" key="12">
    <source>
        <dbReference type="EMBL" id="JAC79764.1"/>
    </source>
</evidence>
<gene>
    <name evidence="12" type="ORF">TSPGSL018_11879</name>
</gene>
<feature type="transmembrane region" description="Helical" evidence="8">
    <location>
        <begin position="6"/>
        <end position="28"/>
    </location>
</feature>
<reference evidence="12" key="1">
    <citation type="submission" date="2014-05" db="EMBL/GenBank/DDBJ databases">
        <title>The transcriptome of the halophilic microalga Tetraselmis sp. GSL018 isolated from the Great Salt Lake, Utah.</title>
        <authorList>
            <person name="Jinkerson R.E."/>
            <person name="D'Adamo S."/>
            <person name="Posewitz M.C."/>
        </authorList>
    </citation>
    <scope>NUCLEOTIDE SEQUENCE</scope>
    <source>
        <strain evidence="12">GSL018</strain>
    </source>
</reference>
<dbReference type="Pfam" id="PF02714">
    <property type="entry name" value="RSN1_7TM"/>
    <property type="match status" value="1"/>
</dbReference>
<feature type="transmembrane region" description="Helical" evidence="8">
    <location>
        <begin position="674"/>
        <end position="691"/>
    </location>
</feature>
<evidence type="ECO:0000256" key="7">
    <source>
        <dbReference type="SAM" id="MobiDB-lite"/>
    </source>
</evidence>
<evidence type="ECO:0000256" key="2">
    <source>
        <dbReference type="ARBA" id="ARBA00007779"/>
    </source>
</evidence>
<dbReference type="InterPro" id="IPR045122">
    <property type="entry name" value="Csc1-like"/>
</dbReference>
<feature type="transmembrane region" description="Helical" evidence="8">
    <location>
        <begin position="833"/>
        <end position="859"/>
    </location>
</feature>
<dbReference type="EMBL" id="GBEZ01005557">
    <property type="protein sequence ID" value="JAC79764.1"/>
    <property type="molecule type" value="Transcribed_RNA"/>
</dbReference>
<keyword evidence="6 8" id="KW-0472">Membrane</keyword>
<feature type="transmembrane region" description="Helical" evidence="8">
    <location>
        <begin position="598"/>
        <end position="621"/>
    </location>
</feature>
<feature type="transmembrane region" description="Helical" evidence="8">
    <location>
        <begin position="711"/>
        <end position="733"/>
    </location>
</feature>
<dbReference type="InterPro" id="IPR032880">
    <property type="entry name" value="CSC1/OSCA1-like_N"/>
</dbReference>
<dbReference type="PANTHER" id="PTHR13018">
    <property type="entry name" value="PROBABLE MEMBRANE PROTEIN DUF221-RELATED"/>
    <property type="match status" value="1"/>
</dbReference>